<dbReference type="EMBL" id="FMHG01000001">
    <property type="protein sequence ID" value="SCJ39943.1"/>
    <property type="molecule type" value="Genomic_DNA"/>
</dbReference>
<dbReference type="GO" id="GO:0006874">
    <property type="term" value="P:intracellular calcium ion homeostasis"/>
    <property type="evidence" value="ECO:0007669"/>
    <property type="project" value="TreeGrafter"/>
</dbReference>
<dbReference type="InterPro" id="IPR044880">
    <property type="entry name" value="NCX_ion-bd_dom_sf"/>
</dbReference>
<feature type="domain" description="Sodium/calcium exchanger membrane region" evidence="6">
    <location>
        <begin position="169"/>
        <end position="312"/>
    </location>
</feature>
<proteinExistence type="predicted"/>
<feature type="transmembrane region" description="Helical" evidence="5">
    <location>
        <begin position="294"/>
        <end position="314"/>
    </location>
</feature>
<evidence type="ECO:0000256" key="4">
    <source>
        <dbReference type="ARBA" id="ARBA00023136"/>
    </source>
</evidence>
<sequence length="315" mass="32729">MTFFYMMALFAVGLVLIIKGGDWFVDAAVWLAGVLGVPQFLIGATVVSVATTLPELTASAIAAFEGKVDMAVGNAVGSVTVNVSLILGVAVLGASFLIRRSQLWGQGALLAAGCLVALLCSLRGSLSALGCVLLLLLFLGYVAFNIYTAKKERSTERPAARPGDRRRQIAGFLLGAAGIVVGAKLLVYSGSGIARMAGVPEAFIAVTIISFGTSLPEFTIAVTAAVKKHTGLSAGNIVGAGVIDITLILPLCAVFSGRALPISPQGLLLDMPVSLVAVLVCCVPALLTQRFRRWQGACMVGVYVLYVAALLWLFV</sequence>
<evidence type="ECO:0000256" key="3">
    <source>
        <dbReference type="ARBA" id="ARBA00022989"/>
    </source>
</evidence>
<protein>
    <submittedName>
        <fullName evidence="7">Inner membrane protein yrbG</fullName>
    </submittedName>
</protein>
<dbReference type="AlphaFoldDB" id="A0A1C6G3W3"/>
<feature type="transmembrane region" description="Helical" evidence="5">
    <location>
        <begin position="75"/>
        <end position="98"/>
    </location>
</feature>
<keyword evidence="2 5" id="KW-0812">Transmembrane</keyword>
<dbReference type="PANTHER" id="PTHR10846:SF8">
    <property type="entry name" value="INNER MEMBRANE PROTEIN YRBG"/>
    <property type="match status" value="1"/>
</dbReference>
<reference evidence="7" key="1">
    <citation type="submission" date="2015-09" db="EMBL/GenBank/DDBJ databases">
        <authorList>
            <consortium name="Pathogen Informatics"/>
        </authorList>
    </citation>
    <scope>NUCLEOTIDE SEQUENCE</scope>
    <source>
        <strain evidence="7">2789STDY5834896</strain>
    </source>
</reference>
<feature type="domain" description="Sodium/calcium exchanger membrane region" evidence="6">
    <location>
        <begin position="7"/>
        <end position="146"/>
    </location>
</feature>
<evidence type="ECO:0000259" key="6">
    <source>
        <dbReference type="Pfam" id="PF01699"/>
    </source>
</evidence>
<accession>A0A1C6G3W3</accession>
<evidence type="ECO:0000256" key="2">
    <source>
        <dbReference type="ARBA" id="ARBA00022692"/>
    </source>
</evidence>
<organism evidence="7">
    <name type="scientific">uncultured Anaerotruncus sp</name>
    <dbReference type="NCBI Taxonomy" id="905011"/>
    <lineage>
        <taxon>Bacteria</taxon>
        <taxon>Bacillati</taxon>
        <taxon>Bacillota</taxon>
        <taxon>Clostridia</taxon>
        <taxon>Eubacteriales</taxon>
        <taxon>Oscillospiraceae</taxon>
        <taxon>Anaerotruncus</taxon>
        <taxon>environmental samples</taxon>
    </lineage>
</organism>
<gene>
    <name evidence="7" type="primary">yrbG</name>
    <name evidence="7" type="ORF">SAMEA3545359_00219</name>
</gene>
<comment type="subcellular location">
    <subcellularLocation>
        <location evidence="1">Membrane</location>
        <topology evidence="1">Multi-pass membrane protein</topology>
    </subcellularLocation>
</comment>
<evidence type="ECO:0000256" key="5">
    <source>
        <dbReference type="SAM" id="Phobius"/>
    </source>
</evidence>
<evidence type="ECO:0000313" key="7">
    <source>
        <dbReference type="EMBL" id="SCJ39943.1"/>
    </source>
</evidence>
<keyword evidence="3 5" id="KW-1133">Transmembrane helix</keyword>
<dbReference type="InterPro" id="IPR004481">
    <property type="entry name" value="K/Na/Ca-exchanger"/>
</dbReference>
<dbReference type="Gene3D" id="1.20.1420.30">
    <property type="entry name" value="NCX, central ion-binding region"/>
    <property type="match status" value="1"/>
</dbReference>
<keyword evidence="4 5" id="KW-0472">Membrane</keyword>
<feature type="transmembrane region" description="Helical" evidence="5">
    <location>
        <begin position="103"/>
        <end position="120"/>
    </location>
</feature>
<feature type="transmembrane region" description="Helical" evidence="5">
    <location>
        <begin position="202"/>
        <end position="225"/>
    </location>
</feature>
<dbReference type="PANTHER" id="PTHR10846">
    <property type="entry name" value="SODIUM/POTASSIUM/CALCIUM EXCHANGER"/>
    <property type="match status" value="1"/>
</dbReference>
<dbReference type="NCBIfam" id="TIGR00367">
    <property type="entry name" value="calcium/sodium antiporter"/>
    <property type="match status" value="1"/>
</dbReference>
<evidence type="ECO:0000256" key="1">
    <source>
        <dbReference type="ARBA" id="ARBA00004141"/>
    </source>
</evidence>
<dbReference type="GO" id="GO:0005886">
    <property type="term" value="C:plasma membrane"/>
    <property type="evidence" value="ECO:0007669"/>
    <property type="project" value="TreeGrafter"/>
</dbReference>
<dbReference type="GO" id="GO:0008273">
    <property type="term" value="F:calcium, potassium:sodium antiporter activity"/>
    <property type="evidence" value="ECO:0007669"/>
    <property type="project" value="TreeGrafter"/>
</dbReference>
<feature type="transmembrane region" description="Helical" evidence="5">
    <location>
        <begin position="266"/>
        <end position="287"/>
    </location>
</feature>
<feature type="transmembrane region" description="Helical" evidence="5">
    <location>
        <begin position="169"/>
        <end position="190"/>
    </location>
</feature>
<dbReference type="GO" id="GO:0005262">
    <property type="term" value="F:calcium channel activity"/>
    <property type="evidence" value="ECO:0007669"/>
    <property type="project" value="TreeGrafter"/>
</dbReference>
<feature type="transmembrane region" description="Helical" evidence="5">
    <location>
        <begin position="126"/>
        <end position="148"/>
    </location>
</feature>
<name>A0A1C6G3W3_9FIRM</name>
<dbReference type="InterPro" id="IPR004837">
    <property type="entry name" value="NaCa_Exmemb"/>
</dbReference>
<dbReference type="Pfam" id="PF01699">
    <property type="entry name" value="Na_Ca_ex"/>
    <property type="match status" value="2"/>
</dbReference>
<feature type="transmembrane region" description="Helical" evidence="5">
    <location>
        <begin position="237"/>
        <end position="260"/>
    </location>
</feature>